<dbReference type="OrthoDB" id="6717612at2"/>
<dbReference type="EMBL" id="NRJH01000001">
    <property type="protein sequence ID" value="RIY34210.1"/>
    <property type="molecule type" value="Genomic_DNA"/>
</dbReference>
<feature type="compositionally biased region" description="Polar residues" evidence="1">
    <location>
        <begin position="600"/>
        <end position="619"/>
    </location>
</feature>
<keyword evidence="2" id="KW-1133">Transmembrane helix</keyword>
<feature type="domain" description="TraG N-terminal Proteobacteria" evidence="3">
    <location>
        <begin position="4"/>
        <end position="445"/>
    </location>
</feature>
<feature type="region of interest" description="Disordered" evidence="1">
    <location>
        <begin position="796"/>
        <end position="837"/>
    </location>
</feature>
<dbReference type="InterPro" id="IPR012931">
    <property type="entry name" value="TraG_N_Proteobacteria"/>
</dbReference>
<organism evidence="4 5">
    <name type="scientific">Psittacicella melopsittaci</name>
    <dbReference type="NCBI Taxonomy" id="2028576"/>
    <lineage>
        <taxon>Bacteria</taxon>
        <taxon>Pseudomonadati</taxon>
        <taxon>Pseudomonadota</taxon>
        <taxon>Gammaproteobacteria</taxon>
        <taxon>Pasteurellales</taxon>
        <taxon>Psittacicellaceae</taxon>
        <taxon>Psittacicella</taxon>
    </lineage>
</organism>
<feature type="transmembrane region" description="Helical" evidence="2">
    <location>
        <begin position="57"/>
        <end position="77"/>
    </location>
</feature>
<name>A0A3A1YAG9_9GAMM</name>
<feature type="compositionally biased region" description="Low complexity" evidence="1">
    <location>
        <begin position="553"/>
        <end position="574"/>
    </location>
</feature>
<sequence>MWDIYVIGDVRFLGAILNGIAMIFAGDSIWVAAKIFLLLSVLHLGINAVLQNSFMQVQYLAISWMLLSALFVPRVVVNLHDRESLLSRQVAGVPIGLAVFASFTSSMGKQMAQIMEQAFTTPQANSTTPAVTQSFEQLLQLRARVLESMLSSGKKPHLYYSWNQYLEHCTNVALDLPSNAQGAQNLASLLGKSLPEALRLNSEIYYVRIRNNDGREQVLSCNAAFNYLKQQTLDLSRSLSRQDRQKSYNLTSLNRDITSLSNGHLDAQKYIMALSMAQIMAQQPDYTNLGAAVLSQSLADLYSQWSLQGNIFTNTVKPLLTFLEGFFYAIVPFVFLLLMLGQFGYRMLGKFIMLLVWLQMWQPIISVINLYYQQSISRSMLELENSYIAVDSFWGITLFNQKLEAYLSTSGMLLSSVGSLALFLVYGGAVAATSLASKLAPAVPSASATLTPSVVQSAPVVQASSSYTSSAYEGTHRSGAQAAVGVIGIESSRTLLQNAQETLTQMSRSSLQTSSSQSQNFSQTASSYSYQEQGQGSLYQESSNKQESMSQQTTLGSNSGYSSSTSHTTSNNLGLSGGAGLGSMGGGSGGKGGVSAGMSQVGSKATAHTSVETNTNNLSKRQEQSTGQTTTSQSQTSSGTSANQGQESRTQASHGQTYLTDTSSQYAQQAQNLQQTLDRLGANQNLSVLSLAQNLSQSPQAAAFVQELVASNASLAHTALANQQALRQLVPDSQQRQQAANLQAIFADRSEQGEYYRAVALYTALNGQAPTGQMLTAIRQASNLYEQTSQTFSQVWQGQSEVGAQAQTKPQAPPASDNSVYYVNQTSAENTAKRGRK</sequence>
<feature type="region of interest" description="Disordered" evidence="1">
    <location>
        <begin position="506"/>
        <end position="657"/>
    </location>
</feature>
<dbReference type="Pfam" id="PF07916">
    <property type="entry name" value="TraG_N"/>
    <property type="match status" value="1"/>
</dbReference>
<reference evidence="4 5" key="1">
    <citation type="submission" date="2017-08" db="EMBL/GenBank/DDBJ databases">
        <title>Reclassification of Bisgaard taxon 37 and 44.</title>
        <authorList>
            <person name="Christensen H."/>
        </authorList>
    </citation>
    <scope>NUCLEOTIDE SEQUENCE [LARGE SCALE GENOMIC DNA]</scope>
    <source>
        <strain evidence="4 5">B96_4</strain>
    </source>
</reference>
<gene>
    <name evidence="4" type="ORF">CJP74_00025</name>
</gene>
<dbReference type="Proteomes" id="UP000266258">
    <property type="component" value="Unassembled WGS sequence"/>
</dbReference>
<evidence type="ECO:0000256" key="1">
    <source>
        <dbReference type="SAM" id="MobiDB-lite"/>
    </source>
</evidence>
<feature type="transmembrane region" description="Helical" evidence="2">
    <location>
        <begin position="89"/>
        <end position="107"/>
    </location>
</feature>
<feature type="compositionally biased region" description="Polar residues" evidence="1">
    <location>
        <begin position="647"/>
        <end position="657"/>
    </location>
</feature>
<keyword evidence="5" id="KW-1185">Reference proteome</keyword>
<feature type="transmembrane region" description="Helical" evidence="2">
    <location>
        <begin position="326"/>
        <end position="345"/>
    </location>
</feature>
<feature type="compositionally biased region" description="Low complexity" evidence="1">
    <location>
        <begin position="506"/>
        <end position="543"/>
    </location>
</feature>
<feature type="transmembrane region" description="Helical" evidence="2">
    <location>
        <begin position="351"/>
        <end position="372"/>
    </location>
</feature>
<feature type="compositionally biased region" description="Polar residues" evidence="1">
    <location>
        <begin position="816"/>
        <end position="830"/>
    </location>
</feature>
<evidence type="ECO:0000259" key="3">
    <source>
        <dbReference type="Pfam" id="PF07916"/>
    </source>
</evidence>
<feature type="transmembrane region" description="Helical" evidence="2">
    <location>
        <begin position="412"/>
        <end position="436"/>
    </location>
</feature>
<feature type="transmembrane region" description="Helical" evidence="2">
    <location>
        <begin position="20"/>
        <end position="45"/>
    </location>
</feature>
<evidence type="ECO:0000313" key="5">
    <source>
        <dbReference type="Proteomes" id="UP000266258"/>
    </source>
</evidence>
<proteinExistence type="predicted"/>
<keyword evidence="2" id="KW-0472">Membrane</keyword>
<dbReference type="RefSeq" id="WP_119496229.1">
    <property type="nucleotide sequence ID" value="NZ_NRJH01000001.1"/>
</dbReference>
<keyword evidence="2" id="KW-0812">Transmembrane</keyword>
<dbReference type="AlphaFoldDB" id="A0A3A1YAG9"/>
<evidence type="ECO:0000313" key="4">
    <source>
        <dbReference type="EMBL" id="RIY34210.1"/>
    </source>
</evidence>
<accession>A0A3A1YAG9</accession>
<comment type="caution">
    <text evidence="4">The sequence shown here is derived from an EMBL/GenBank/DDBJ whole genome shotgun (WGS) entry which is preliminary data.</text>
</comment>
<protein>
    <recommendedName>
        <fullName evidence="3">TraG N-terminal Proteobacteria domain-containing protein</fullName>
    </recommendedName>
</protein>
<evidence type="ECO:0000256" key="2">
    <source>
        <dbReference type="SAM" id="Phobius"/>
    </source>
</evidence>
<feature type="compositionally biased region" description="Low complexity" evidence="1">
    <location>
        <begin position="624"/>
        <end position="646"/>
    </location>
</feature>
<feature type="compositionally biased region" description="Gly residues" evidence="1">
    <location>
        <begin position="575"/>
        <end position="595"/>
    </location>
</feature>